<dbReference type="AlphaFoldDB" id="A0A2H6KAP0"/>
<name>A0A2H6KAP0_9APIC</name>
<feature type="region of interest" description="Disordered" evidence="1">
    <location>
        <begin position="236"/>
        <end position="279"/>
    </location>
</feature>
<gene>
    <name evidence="2" type="ORF">BOVATA_015540</name>
</gene>
<dbReference type="VEuPathDB" id="PiroplasmaDB:BOVATA_015540"/>
<dbReference type="GeneID" id="39873831"/>
<protein>
    <submittedName>
        <fullName evidence="2">Tail tape measure, putative</fullName>
    </submittedName>
</protein>
<keyword evidence="3" id="KW-1185">Reference proteome</keyword>
<dbReference type="Proteomes" id="UP000236319">
    <property type="component" value="Unassembled WGS sequence"/>
</dbReference>
<dbReference type="EMBL" id="BDSA01000002">
    <property type="protein sequence ID" value="GBE60061.1"/>
    <property type="molecule type" value="Genomic_DNA"/>
</dbReference>
<dbReference type="RefSeq" id="XP_028866304.1">
    <property type="nucleotide sequence ID" value="XM_029010471.1"/>
</dbReference>
<organism evidence="2 3">
    <name type="scientific">Babesia ovata</name>
    <dbReference type="NCBI Taxonomy" id="189622"/>
    <lineage>
        <taxon>Eukaryota</taxon>
        <taxon>Sar</taxon>
        <taxon>Alveolata</taxon>
        <taxon>Apicomplexa</taxon>
        <taxon>Aconoidasida</taxon>
        <taxon>Piroplasmida</taxon>
        <taxon>Babesiidae</taxon>
        <taxon>Babesia</taxon>
    </lineage>
</organism>
<evidence type="ECO:0000313" key="2">
    <source>
        <dbReference type="EMBL" id="GBE60061.1"/>
    </source>
</evidence>
<proteinExistence type="predicted"/>
<reference evidence="2 3" key="1">
    <citation type="journal article" date="2017" name="BMC Genomics">
        <title>Whole-genome assembly of Babesia ovata and comparative genomics between closely related pathogens.</title>
        <authorList>
            <person name="Yamagishi J."/>
            <person name="Asada M."/>
            <person name="Hakimi H."/>
            <person name="Tanaka T.Q."/>
            <person name="Sugimoto C."/>
            <person name="Kawazu S."/>
        </authorList>
    </citation>
    <scope>NUCLEOTIDE SEQUENCE [LARGE SCALE GENOMIC DNA]</scope>
    <source>
        <strain evidence="2 3">Miyake</strain>
    </source>
</reference>
<evidence type="ECO:0000313" key="3">
    <source>
        <dbReference type="Proteomes" id="UP000236319"/>
    </source>
</evidence>
<sequence>MEGVVTSNMSMSFKPSPMEPQSLGSAPYLGGVDVRNLSESVGEGKQAVVAAGVVGVANAANVRAVLTGLSVLAEDGVEDLVDVVDNDVVDTALLELLNADDGDAVSGQVGLEDSLGLLAELADSQDLFGSAEDGHELVALVLGGHGDLLKELGGQWALIDDAALVVVDEGTVHVDTGVTVVAHGAVGIGTEQVAGRAGTAASGEEEGVAGVQSHAESSNVLLHGILLRGGEGTVDVDSEEVGLPGKGRVPPEGSGLLSADTAESGGTEEGGENSNDTVHLDDCTRMMQYL</sequence>
<comment type="caution">
    <text evidence="2">The sequence shown here is derived from an EMBL/GenBank/DDBJ whole genome shotgun (WGS) entry which is preliminary data.</text>
</comment>
<evidence type="ECO:0000256" key="1">
    <source>
        <dbReference type="SAM" id="MobiDB-lite"/>
    </source>
</evidence>
<accession>A0A2H6KAP0</accession>